<evidence type="ECO:0000313" key="2">
    <source>
        <dbReference type="Proteomes" id="UP000305546"/>
    </source>
</evidence>
<keyword evidence="2" id="KW-1185">Reference proteome</keyword>
<dbReference type="NCBIfam" id="TIGR01509">
    <property type="entry name" value="HAD-SF-IA-v3"/>
    <property type="match status" value="1"/>
</dbReference>
<dbReference type="SFLD" id="SFLDS00003">
    <property type="entry name" value="Haloacid_Dehalogenase"/>
    <property type="match status" value="1"/>
</dbReference>
<sequence>MDAVVFDLDGVLVDSERTWDEVRRAVVAGHGGQWTASATRAMQGMSTPEWARYLVDELGARLTPERIAEVVIDEMAKRYAGGPPVLPGAAETVRAVAERCPVAIASSSPPVLIAAFLDATDLTKVVAITVSSEQVAAGKPAPDVYLKAAELLGTPPRGCAAVEDTTNGMRSALAAGMTVYAVPNPHFPPDPAVLGEVPFVLDDIRDLPGALDQPGSPGETRPDS</sequence>
<name>A0A5C4M367_9PSEU</name>
<organism evidence="1 2">
    <name type="scientific">Amycolatopsis alkalitolerans</name>
    <dbReference type="NCBI Taxonomy" id="2547244"/>
    <lineage>
        <taxon>Bacteria</taxon>
        <taxon>Bacillati</taxon>
        <taxon>Actinomycetota</taxon>
        <taxon>Actinomycetes</taxon>
        <taxon>Pseudonocardiales</taxon>
        <taxon>Pseudonocardiaceae</taxon>
        <taxon>Amycolatopsis</taxon>
    </lineage>
</organism>
<dbReference type="InterPro" id="IPR036412">
    <property type="entry name" value="HAD-like_sf"/>
</dbReference>
<dbReference type="EMBL" id="VDFW01000009">
    <property type="protein sequence ID" value="TNC26187.1"/>
    <property type="molecule type" value="Genomic_DNA"/>
</dbReference>
<reference evidence="1 2" key="1">
    <citation type="submission" date="2019-06" db="EMBL/GenBank/DDBJ databases">
        <title>Amycolatopsis alkalitolerans sp. nov., isolated from Gastrodia elata Blume.</title>
        <authorList>
            <person name="Narsing Rao M.P."/>
            <person name="Li W.J."/>
        </authorList>
    </citation>
    <scope>NUCLEOTIDE SEQUENCE [LARGE SCALE GENOMIC DNA]</scope>
    <source>
        <strain evidence="1 2">SYSUP0005</strain>
    </source>
</reference>
<dbReference type="Gene3D" id="3.40.50.1000">
    <property type="entry name" value="HAD superfamily/HAD-like"/>
    <property type="match status" value="1"/>
</dbReference>
<accession>A0A5C4M367</accession>
<dbReference type="Pfam" id="PF00702">
    <property type="entry name" value="Hydrolase"/>
    <property type="match status" value="1"/>
</dbReference>
<protein>
    <submittedName>
        <fullName evidence="1">HAD family phosphatase</fullName>
    </submittedName>
</protein>
<dbReference type="AlphaFoldDB" id="A0A5C4M367"/>
<dbReference type="RefSeq" id="WP_139097053.1">
    <property type="nucleotide sequence ID" value="NZ_VDFW01000009.1"/>
</dbReference>
<dbReference type="PANTHER" id="PTHR18901:SF38">
    <property type="entry name" value="PSEUDOURIDINE-5'-PHOSPHATASE"/>
    <property type="match status" value="1"/>
</dbReference>
<dbReference type="InterPro" id="IPR006439">
    <property type="entry name" value="HAD-SF_hydro_IA"/>
</dbReference>
<dbReference type="InterPro" id="IPR023198">
    <property type="entry name" value="PGP-like_dom2"/>
</dbReference>
<dbReference type="SFLD" id="SFLDG01135">
    <property type="entry name" value="C1.5.6:_HAD__Beta-PGM__Phospha"/>
    <property type="match status" value="1"/>
</dbReference>
<dbReference type="InterPro" id="IPR023214">
    <property type="entry name" value="HAD_sf"/>
</dbReference>
<comment type="caution">
    <text evidence="1">The sequence shown here is derived from an EMBL/GenBank/DDBJ whole genome shotgun (WGS) entry which is preliminary data.</text>
</comment>
<dbReference type="SUPFAM" id="SSF56784">
    <property type="entry name" value="HAD-like"/>
    <property type="match status" value="1"/>
</dbReference>
<dbReference type="CDD" id="cd07505">
    <property type="entry name" value="HAD_BPGM-like"/>
    <property type="match status" value="1"/>
</dbReference>
<proteinExistence type="predicted"/>
<dbReference type="Proteomes" id="UP000305546">
    <property type="component" value="Unassembled WGS sequence"/>
</dbReference>
<dbReference type="OrthoDB" id="9812856at2"/>
<dbReference type="SFLD" id="SFLDG01129">
    <property type="entry name" value="C1.5:_HAD__Beta-PGM__Phosphata"/>
    <property type="match status" value="1"/>
</dbReference>
<dbReference type="Gene3D" id="1.10.150.240">
    <property type="entry name" value="Putative phosphatase, domain 2"/>
    <property type="match status" value="1"/>
</dbReference>
<dbReference type="PANTHER" id="PTHR18901">
    <property type="entry name" value="2-DEOXYGLUCOSE-6-PHOSPHATE PHOSPHATASE 2"/>
    <property type="match status" value="1"/>
</dbReference>
<evidence type="ECO:0000313" key="1">
    <source>
        <dbReference type="EMBL" id="TNC26187.1"/>
    </source>
</evidence>
<gene>
    <name evidence="1" type="ORF">FG385_13620</name>
</gene>